<sequence>MLIPGHAWCLIVGGLRFSRSCIGCVILIALASLKVLLTDLLLLTLLCDIQRGNEDPGKSIRGSVSNK</sequence>
<proteinExistence type="predicted"/>
<dbReference type="InParanoid" id="K1PMI6"/>
<dbReference type="HOGENOM" id="CLU_2814892_0_0_1"/>
<dbReference type="EMBL" id="JH822280">
    <property type="protein sequence ID" value="EKC17675.1"/>
    <property type="molecule type" value="Genomic_DNA"/>
</dbReference>
<name>K1PMI6_MAGGI</name>
<organism evidence="1">
    <name type="scientific">Magallana gigas</name>
    <name type="common">Pacific oyster</name>
    <name type="synonym">Crassostrea gigas</name>
    <dbReference type="NCBI Taxonomy" id="29159"/>
    <lineage>
        <taxon>Eukaryota</taxon>
        <taxon>Metazoa</taxon>
        <taxon>Spiralia</taxon>
        <taxon>Lophotrochozoa</taxon>
        <taxon>Mollusca</taxon>
        <taxon>Bivalvia</taxon>
        <taxon>Autobranchia</taxon>
        <taxon>Pteriomorphia</taxon>
        <taxon>Ostreida</taxon>
        <taxon>Ostreoidea</taxon>
        <taxon>Ostreidae</taxon>
        <taxon>Magallana</taxon>
    </lineage>
</organism>
<gene>
    <name evidence="1" type="ORF">CGI_10000366</name>
</gene>
<accession>K1PMI6</accession>
<dbReference type="AlphaFoldDB" id="K1PMI6"/>
<protein>
    <submittedName>
        <fullName evidence="1">Uncharacterized protein</fullName>
    </submittedName>
</protein>
<reference evidence="1" key="1">
    <citation type="journal article" date="2012" name="Nature">
        <title>The oyster genome reveals stress adaptation and complexity of shell formation.</title>
        <authorList>
            <person name="Zhang G."/>
            <person name="Fang X."/>
            <person name="Guo X."/>
            <person name="Li L."/>
            <person name="Luo R."/>
            <person name="Xu F."/>
            <person name="Yang P."/>
            <person name="Zhang L."/>
            <person name="Wang X."/>
            <person name="Qi H."/>
            <person name="Xiong Z."/>
            <person name="Que H."/>
            <person name="Xie Y."/>
            <person name="Holland P.W."/>
            <person name="Paps J."/>
            <person name="Zhu Y."/>
            <person name="Wu F."/>
            <person name="Chen Y."/>
            <person name="Wang J."/>
            <person name="Peng C."/>
            <person name="Meng J."/>
            <person name="Yang L."/>
            <person name="Liu J."/>
            <person name="Wen B."/>
            <person name="Zhang N."/>
            <person name="Huang Z."/>
            <person name="Zhu Q."/>
            <person name="Feng Y."/>
            <person name="Mount A."/>
            <person name="Hedgecock D."/>
            <person name="Xu Z."/>
            <person name="Liu Y."/>
            <person name="Domazet-Loso T."/>
            <person name="Du Y."/>
            <person name="Sun X."/>
            <person name="Zhang S."/>
            <person name="Liu B."/>
            <person name="Cheng P."/>
            <person name="Jiang X."/>
            <person name="Li J."/>
            <person name="Fan D."/>
            <person name="Wang W."/>
            <person name="Fu W."/>
            <person name="Wang T."/>
            <person name="Wang B."/>
            <person name="Zhang J."/>
            <person name="Peng Z."/>
            <person name="Li Y."/>
            <person name="Li N."/>
            <person name="Wang J."/>
            <person name="Chen M."/>
            <person name="He Y."/>
            <person name="Tan F."/>
            <person name="Song X."/>
            <person name="Zheng Q."/>
            <person name="Huang R."/>
            <person name="Yang H."/>
            <person name="Du X."/>
            <person name="Chen L."/>
            <person name="Yang M."/>
            <person name="Gaffney P.M."/>
            <person name="Wang S."/>
            <person name="Luo L."/>
            <person name="She Z."/>
            <person name="Ming Y."/>
            <person name="Huang W."/>
            <person name="Zhang S."/>
            <person name="Huang B."/>
            <person name="Zhang Y."/>
            <person name="Qu T."/>
            <person name="Ni P."/>
            <person name="Miao G."/>
            <person name="Wang J."/>
            <person name="Wang Q."/>
            <person name="Steinberg C.E."/>
            <person name="Wang H."/>
            <person name="Li N."/>
            <person name="Qian L."/>
            <person name="Zhang G."/>
            <person name="Li Y."/>
            <person name="Yang H."/>
            <person name="Liu X."/>
            <person name="Wang J."/>
            <person name="Yin Y."/>
            <person name="Wang J."/>
        </authorList>
    </citation>
    <scope>NUCLEOTIDE SEQUENCE [LARGE SCALE GENOMIC DNA]</scope>
    <source>
        <strain evidence="1">05x7-T-G4-1.051#20</strain>
    </source>
</reference>
<evidence type="ECO:0000313" key="1">
    <source>
        <dbReference type="EMBL" id="EKC17675.1"/>
    </source>
</evidence>